<name>T0Y898_9ZZZZ</name>
<dbReference type="Pfam" id="PF01925">
    <property type="entry name" value="TauE"/>
    <property type="match status" value="1"/>
</dbReference>
<feature type="transmembrane region" description="Helical" evidence="7">
    <location>
        <begin position="101"/>
        <end position="118"/>
    </location>
</feature>
<comment type="caution">
    <text evidence="8">The sequence shown here is derived from an EMBL/GenBank/DDBJ whole genome shotgun (WGS) entry which is preliminary data.</text>
</comment>
<dbReference type="GO" id="GO:0005886">
    <property type="term" value="C:plasma membrane"/>
    <property type="evidence" value="ECO:0007669"/>
    <property type="project" value="UniProtKB-SubCell"/>
</dbReference>
<protein>
    <submittedName>
        <fullName evidence="8">Permease</fullName>
    </submittedName>
</protein>
<feature type="transmembrane region" description="Helical" evidence="7">
    <location>
        <begin position="228"/>
        <end position="247"/>
    </location>
</feature>
<evidence type="ECO:0000256" key="3">
    <source>
        <dbReference type="ARBA" id="ARBA00022475"/>
    </source>
</evidence>
<feature type="transmembrane region" description="Helical" evidence="7">
    <location>
        <begin position="77"/>
        <end position="95"/>
    </location>
</feature>
<evidence type="ECO:0000256" key="1">
    <source>
        <dbReference type="ARBA" id="ARBA00004651"/>
    </source>
</evidence>
<gene>
    <name evidence="8" type="ORF">B1B_18179</name>
</gene>
<evidence type="ECO:0000256" key="6">
    <source>
        <dbReference type="ARBA" id="ARBA00023136"/>
    </source>
</evidence>
<accession>T0Y898</accession>
<dbReference type="InterPro" id="IPR002781">
    <property type="entry name" value="TM_pro_TauE-like"/>
</dbReference>
<reference evidence="8" key="1">
    <citation type="submission" date="2013-08" db="EMBL/GenBank/DDBJ databases">
        <authorList>
            <person name="Mendez C."/>
            <person name="Richter M."/>
            <person name="Ferrer M."/>
            <person name="Sanchez J."/>
        </authorList>
    </citation>
    <scope>NUCLEOTIDE SEQUENCE</scope>
</reference>
<dbReference type="EMBL" id="AUZY01012159">
    <property type="protein sequence ID" value="EQD31361.1"/>
    <property type="molecule type" value="Genomic_DNA"/>
</dbReference>
<feature type="transmembrane region" description="Helical" evidence="7">
    <location>
        <begin position="44"/>
        <end position="65"/>
    </location>
</feature>
<keyword evidence="3" id="KW-1003">Cell membrane</keyword>
<dbReference type="AlphaFoldDB" id="T0Y898"/>
<dbReference type="InterPro" id="IPR052017">
    <property type="entry name" value="TSUP"/>
</dbReference>
<organism evidence="8">
    <name type="scientific">mine drainage metagenome</name>
    <dbReference type="NCBI Taxonomy" id="410659"/>
    <lineage>
        <taxon>unclassified sequences</taxon>
        <taxon>metagenomes</taxon>
        <taxon>ecological metagenomes</taxon>
    </lineage>
</organism>
<evidence type="ECO:0000313" key="8">
    <source>
        <dbReference type="EMBL" id="EQD31361.1"/>
    </source>
</evidence>
<feature type="transmembrane region" description="Helical" evidence="7">
    <location>
        <begin position="7"/>
        <end position="32"/>
    </location>
</feature>
<feature type="transmembrane region" description="Helical" evidence="7">
    <location>
        <begin position="165"/>
        <end position="187"/>
    </location>
</feature>
<dbReference type="PANTHER" id="PTHR30269">
    <property type="entry name" value="TRANSMEMBRANE PROTEIN YFCA"/>
    <property type="match status" value="1"/>
</dbReference>
<proteinExistence type="predicted"/>
<keyword evidence="4 7" id="KW-0812">Transmembrane</keyword>
<evidence type="ECO:0000256" key="2">
    <source>
        <dbReference type="ARBA" id="ARBA00022448"/>
    </source>
</evidence>
<evidence type="ECO:0000256" key="5">
    <source>
        <dbReference type="ARBA" id="ARBA00022989"/>
    </source>
</evidence>
<evidence type="ECO:0000256" key="7">
    <source>
        <dbReference type="SAM" id="Phobius"/>
    </source>
</evidence>
<comment type="subcellular location">
    <subcellularLocation>
        <location evidence="1">Cell membrane</location>
        <topology evidence="1">Multi-pass membrane protein</topology>
    </subcellularLocation>
</comment>
<feature type="transmembrane region" description="Helical" evidence="7">
    <location>
        <begin position="259"/>
        <end position="278"/>
    </location>
</feature>
<keyword evidence="2" id="KW-0813">Transport</keyword>
<keyword evidence="6 7" id="KW-0472">Membrane</keyword>
<dbReference type="PANTHER" id="PTHR30269:SF37">
    <property type="entry name" value="MEMBRANE TRANSPORTER PROTEIN"/>
    <property type="match status" value="1"/>
</dbReference>
<sequence length="279" mass="29197">MSITSPGVLFLVSIVAGFIGAMSGMGGGIVLIPALTLFGVNIKHAIAISIVSVIATSSGAASAYVRDGVTNLKVGMFLEMFTILGAIIGATVTLVSSDQPLFIAFGIVLLISWGTLFIRKHHLTNYLQPADRFSRWLELRGAYYDHAEHQEIEYQGRRAWLGGPCMFGAGFIAGLLGIGAGALKVLILDLAMGLPPKVSTTTSNLIIGVTALAGTSIYIAAGYVDPGLVAPVIVGVVAGAFIGTRLLKRLSNQAIRQFFLVVLLALGIEMILRGVGVIA</sequence>
<evidence type="ECO:0000256" key="4">
    <source>
        <dbReference type="ARBA" id="ARBA00022692"/>
    </source>
</evidence>
<keyword evidence="5 7" id="KW-1133">Transmembrane helix</keyword>
<reference evidence="8" key="2">
    <citation type="journal article" date="2014" name="ISME J.">
        <title>Microbial stratification in low pH oxic and suboxic macroscopic growths along an acid mine drainage.</title>
        <authorList>
            <person name="Mendez-Garcia C."/>
            <person name="Mesa V."/>
            <person name="Sprenger R.R."/>
            <person name="Richter M."/>
            <person name="Diez M.S."/>
            <person name="Solano J."/>
            <person name="Bargiela R."/>
            <person name="Golyshina O.V."/>
            <person name="Manteca A."/>
            <person name="Ramos J.L."/>
            <person name="Gallego J.R."/>
            <person name="Llorente I."/>
            <person name="Martins Dos Santos V.A."/>
            <person name="Jensen O.N."/>
            <person name="Pelaez A.I."/>
            <person name="Sanchez J."/>
            <person name="Ferrer M."/>
        </authorList>
    </citation>
    <scope>NUCLEOTIDE SEQUENCE</scope>
</reference>